<dbReference type="InterPro" id="IPR050491">
    <property type="entry name" value="AmpC-like"/>
</dbReference>
<evidence type="ECO:0000259" key="2">
    <source>
        <dbReference type="Pfam" id="PF00144"/>
    </source>
</evidence>
<dbReference type="SUPFAM" id="SSF56601">
    <property type="entry name" value="beta-lactamase/transpeptidase-like"/>
    <property type="match status" value="1"/>
</dbReference>
<evidence type="ECO:0000256" key="1">
    <source>
        <dbReference type="SAM" id="Phobius"/>
    </source>
</evidence>
<feature type="domain" description="Beta-lactamase-related" evidence="2">
    <location>
        <begin position="64"/>
        <end position="369"/>
    </location>
</feature>
<feature type="transmembrane region" description="Helical" evidence="1">
    <location>
        <begin position="394"/>
        <end position="413"/>
    </location>
</feature>
<accession>A0ABX8C3Y9</accession>
<feature type="transmembrane region" description="Helical" evidence="1">
    <location>
        <begin position="433"/>
        <end position="452"/>
    </location>
</feature>
<dbReference type="Gene3D" id="3.40.710.10">
    <property type="entry name" value="DD-peptidase/beta-lactamase superfamily"/>
    <property type="match status" value="1"/>
</dbReference>
<protein>
    <submittedName>
        <fullName evidence="3">Beta-lactamase family protein</fullName>
    </submittedName>
</protein>
<dbReference type="RefSeq" id="WP_212641975.1">
    <property type="nucleotide sequence ID" value="NZ_CP074132.1"/>
</dbReference>
<feature type="transmembrane region" description="Helical" evidence="1">
    <location>
        <begin position="458"/>
        <end position="478"/>
    </location>
</feature>
<keyword evidence="1" id="KW-0812">Transmembrane</keyword>
<reference evidence="4" key="1">
    <citation type="submission" date="2021-05" db="EMBL/GenBank/DDBJ databases">
        <title>Direct Submission.</title>
        <authorList>
            <person name="Li K."/>
            <person name="Gao J."/>
        </authorList>
    </citation>
    <scope>NUCLEOTIDE SEQUENCE [LARGE SCALE GENOMIC DNA]</scope>
    <source>
        <strain evidence="4">HDS12</strain>
    </source>
</reference>
<organism evidence="3 4">
    <name type="scientific">Nocardiopsis akebiae</name>
    <dbReference type="NCBI Taxonomy" id="2831968"/>
    <lineage>
        <taxon>Bacteria</taxon>
        <taxon>Bacillati</taxon>
        <taxon>Actinomycetota</taxon>
        <taxon>Actinomycetes</taxon>
        <taxon>Streptosporangiales</taxon>
        <taxon>Nocardiopsidaceae</taxon>
        <taxon>Nocardiopsis</taxon>
    </lineage>
</organism>
<feature type="transmembrane region" description="Helical" evidence="1">
    <location>
        <begin position="490"/>
        <end position="511"/>
    </location>
</feature>
<evidence type="ECO:0000313" key="4">
    <source>
        <dbReference type="Proteomes" id="UP000678016"/>
    </source>
</evidence>
<gene>
    <name evidence="3" type="ORF">KGD83_00245</name>
</gene>
<dbReference type="InterPro" id="IPR001466">
    <property type="entry name" value="Beta-lactam-related"/>
</dbReference>
<sequence length="513" mass="53692">MTASDPSTRHRPRGPRRWAVTALTAVLVTVGAATVAPRPYELGAESYGDTELVERVRGGIVDTTGYHGLSVALVETGGDGGLRVRTAGLGGTGADREPVGEHTPFGSASVAKVLPGMLLADMVDRGELAPHARVGDLLEDVDFADPVLADVTVEELATHTAGLSREETSPLQTLWQFAAKRHPDPPGSVEEFLRTVAEDVRVDPALRGGNHYSNTGIDLLGHALAAHAGTSYAQLVRERILDPLGMEDSAIWTTGDGALFQVHNADLGRPLVPDGSEASGPSGGLVTTAGDLGLLLASVMEGTAPGAAAVRPVAPGDVERREQGLGWYVETLGGVPITGHGGNATTNGHTAWIGYSGDRGAVVLSNTHRFSEDIGIRLLGVDEPSPDNAAGERLYAAATVLLALTPGLLALGFASRRRPGRWWRRPADRLGLVSHWVGGAAALTYAFLAGFWHLVTPWAWVAGVLLLTAAVLVGAYRWPRLPTARGARPWMRWSLAAPVAAGSAVLLVLLASV</sequence>
<dbReference type="EMBL" id="CP074132">
    <property type="protein sequence ID" value="QUX29087.1"/>
    <property type="molecule type" value="Genomic_DNA"/>
</dbReference>
<dbReference type="PANTHER" id="PTHR46825">
    <property type="entry name" value="D-ALANYL-D-ALANINE-CARBOXYPEPTIDASE/ENDOPEPTIDASE AMPH"/>
    <property type="match status" value="1"/>
</dbReference>
<keyword evidence="1" id="KW-1133">Transmembrane helix</keyword>
<dbReference type="InterPro" id="IPR012338">
    <property type="entry name" value="Beta-lactam/transpept-like"/>
</dbReference>
<keyword evidence="4" id="KW-1185">Reference proteome</keyword>
<name>A0ABX8C3Y9_9ACTN</name>
<dbReference type="Proteomes" id="UP000678016">
    <property type="component" value="Chromosome"/>
</dbReference>
<keyword evidence="1" id="KW-0472">Membrane</keyword>
<evidence type="ECO:0000313" key="3">
    <source>
        <dbReference type="EMBL" id="QUX29087.1"/>
    </source>
</evidence>
<dbReference type="Pfam" id="PF00144">
    <property type="entry name" value="Beta-lactamase"/>
    <property type="match status" value="1"/>
</dbReference>
<proteinExistence type="predicted"/>
<dbReference type="PANTHER" id="PTHR46825:SF7">
    <property type="entry name" value="D-ALANYL-D-ALANINE CARBOXYPEPTIDASE"/>
    <property type="match status" value="1"/>
</dbReference>